<name>A0AA36C587_9BILA</name>
<keyword evidence="1" id="KW-0812">Transmembrane</keyword>
<feature type="non-terminal residue" evidence="2">
    <location>
        <position position="1"/>
    </location>
</feature>
<keyword evidence="1" id="KW-0472">Membrane</keyword>
<dbReference type="EMBL" id="CATQJA010000283">
    <property type="protein sequence ID" value="CAJ0558878.1"/>
    <property type="molecule type" value="Genomic_DNA"/>
</dbReference>
<comment type="caution">
    <text evidence="2">The sequence shown here is derived from an EMBL/GenBank/DDBJ whole genome shotgun (WGS) entry which is preliminary data.</text>
</comment>
<evidence type="ECO:0000256" key="1">
    <source>
        <dbReference type="SAM" id="Phobius"/>
    </source>
</evidence>
<sequence length="122" mass="13656">MQSLWPYQNYKPVTWDKYYEPDGAERQPTVTSGVAAGVTIGLFFVVFLITFGCRIYSQYVDSVSDTTTRRSRSSTTQDSMMSETLAADLWICGVPSDPPPPYDVAIKMPTHNPLRTVEPTPI</sequence>
<organism evidence="2 3">
    <name type="scientific">Mesorhabditis spiculigera</name>
    <dbReference type="NCBI Taxonomy" id="96644"/>
    <lineage>
        <taxon>Eukaryota</taxon>
        <taxon>Metazoa</taxon>
        <taxon>Ecdysozoa</taxon>
        <taxon>Nematoda</taxon>
        <taxon>Chromadorea</taxon>
        <taxon>Rhabditida</taxon>
        <taxon>Rhabditina</taxon>
        <taxon>Rhabditomorpha</taxon>
        <taxon>Rhabditoidea</taxon>
        <taxon>Rhabditidae</taxon>
        <taxon>Mesorhabditinae</taxon>
        <taxon>Mesorhabditis</taxon>
    </lineage>
</organism>
<keyword evidence="1" id="KW-1133">Transmembrane helix</keyword>
<proteinExistence type="predicted"/>
<protein>
    <submittedName>
        <fullName evidence="2">Uncharacterized protein</fullName>
    </submittedName>
</protein>
<gene>
    <name evidence="2" type="ORF">MSPICULIGERA_LOCUS1101</name>
</gene>
<dbReference type="Proteomes" id="UP001177023">
    <property type="component" value="Unassembled WGS sequence"/>
</dbReference>
<accession>A0AA36C587</accession>
<evidence type="ECO:0000313" key="2">
    <source>
        <dbReference type="EMBL" id="CAJ0558878.1"/>
    </source>
</evidence>
<reference evidence="2" key="1">
    <citation type="submission" date="2023-06" db="EMBL/GenBank/DDBJ databases">
        <authorList>
            <person name="Delattre M."/>
        </authorList>
    </citation>
    <scope>NUCLEOTIDE SEQUENCE</scope>
    <source>
        <strain evidence="2">AF72</strain>
    </source>
</reference>
<evidence type="ECO:0000313" key="3">
    <source>
        <dbReference type="Proteomes" id="UP001177023"/>
    </source>
</evidence>
<keyword evidence="3" id="KW-1185">Reference proteome</keyword>
<dbReference type="AlphaFoldDB" id="A0AA36C587"/>
<feature type="transmembrane region" description="Helical" evidence="1">
    <location>
        <begin position="30"/>
        <end position="51"/>
    </location>
</feature>